<dbReference type="EMBL" id="JAOZYC010000117">
    <property type="protein sequence ID" value="MEB8339378.1"/>
    <property type="molecule type" value="Genomic_DNA"/>
</dbReference>
<keyword evidence="5" id="KW-1185">Reference proteome</keyword>
<dbReference type="GO" id="GO:0016787">
    <property type="term" value="F:hydrolase activity"/>
    <property type="evidence" value="ECO:0007669"/>
    <property type="project" value="UniProtKB-KW"/>
</dbReference>
<dbReference type="Pfam" id="PF02275">
    <property type="entry name" value="CBAH"/>
    <property type="match status" value="1"/>
</dbReference>
<dbReference type="RefSeq" id="WP_326017466.1">
    <property type="nucleotide sequence ID" value="NZ_JAOZYC010000117.1"/>
</dbReference>
<evidence type="ECO:0000313" key="5">
    <source>
        <dbReference type="Proteomes" id="UP001354931"/>
    </source>
</evidence>
<comment type="caution">
    <text evidence="4">The sequence shown here is derived from an EMBL/GenBank/DDBJ whole genome shotgun (WGS) entry which is preliminary data.</text>
</comment>
<reference evidence="4 5" key="1">
    <citation type="submission" date="2022-10" db="EMBL/GenBank/DDBJ databases">
        <authorList>
            <person name="Xie J."/>
            <person name="Shen N."/>
        </authorList>
    </citation>
    <scope>NUCLEOTIDE SEQUENCE [LARGE SCALE GENOMIC DNA]</scope>
    <source>
        <strain evidence="4 5">YIM65594</strain>
    </source>
</reference>
<comment type="similarity">
    <text evidence="1">Belongs to the peptidase C59 family.</text>
</comment>
<dbReference type="PANTHER" id="PTHR35527:SF2">
    <property type="entry name" value="HYDROLASE"/>
    <property type="match status" value="1"/>
</dbReference>
<dbReference type="Proteomes" id="UP001354931">
    <property type="component" value="Unassembled WGS sequence"/>
</dbReference>
<feature type="domain" description="Choloylglycine hydrolase/NAAA C-terminal" evidence="3">
    <location>
        <begin position="2"/>
        <end position="288"/>
    </location>
</feature>
<keyword evidence="2 4" id="KW-0378">Hydrolase</keyword>
<evidence type="ECO:0000256" key="1">
    <source>
        <dbReference type="ARBA" id="ARBA00006625"/>
    </source>
</evidence>
<dbReference type="Gene3D" id="3.60.60.10">
    <property type="entry name" value="Penicillin V Acylase, Chain A"/>
    <property type="match status" value="1"/>
</dbReference>
<evidence type="ECO:0000256" key="2">
    <source>
        <dbReference type="ARBA" id="ARBA00022801"/>
    </source>
</evidence>
<gene>
    <name evidence="4" type="ORF">OKJ99_17945</name>
</gene>
<name>A0ABU6F5Z0_9ACTN</name>
<protein>
    <submittedName>
        <fullName evidence="4">Linear amide C-N hydrolase</fullName>
    </submittedName>
</protein>
<proteinExistence type="inferred from homology"/>
<dbReference type="PANTHER" id="PTHR35527">
    <property type="entry name" value="CHOLOYLGLYCINE HYDROLASE"/>
    <property type="match status" value="1"/>
</dbReference>
<dbReference type="InterPro" id="IPR029132">
    <property type="entry name" value="CBAH/NAAA_C"/>
</dbReference>
<dbReference type="SUPFAM" id="SSF56235">
    <property type="entry name" value="N-terminal nucleophile aminohydrolases (Ntn hydrolases)"/>
    <property type="match status" value="1"/>
</dbReference>
<evidence type="ECO:0000313" key="4">
    <source>
        <dbReference type="EMBL" id="MEB8339378.1"/>
    </source>
</evidence>
<sequence>MCTRVIWTPEGFPALCGRNMDWKFDLHTDLWVTPRGVARDGAPGDPEPLTWTSRYGSVVATAYDRAVCDGMNEAGLAAHLLWLVESDYGERDTSKAGLEQSQWGQFVLDQFSTVAQLVDFLAAHPVQILAQAMQNTKGATTHLAVEDATGDSAVVEFLDGVAHVHHGPEHTVLTNSPSYEEQLANLKKYTGFGGDAPLPGTTVAADRFVRARYYRDHLPPPQSDTQAYAALLSVLRNTAEPFGLPEGDEPNISQTIWSTLSDLTNRVYAFASSYRTDIFWTDLSRLDFTRTQRLDLSDTTLAGDVTQRYAEAEPFSYAEA</sequence>
<dbReference type="InterPro" id="IPR052193">
    <property type="entry name" value="Peptidase_C59"/>
</dbReference>
<accession>A0ABU6F5Z0</accession>
<organism evidence="4 5">
    <name type="scientific">Streptomyces endophyticus</name>
    <dbReference type="NCBI Taxonomy" id="714166"/>
    <lineage>
        <taxon>Bacteria</taxon>
        <taxon>Bacillati</taxon>
        <taxon>Actinomycetota</taxon>
        <taxon>Actinomycetes</taxon>
        <taxon>Kitasatosporales</taxon>
        <taxon>Streptomycetaceae</taxon>
        <taxon>Streptomyces</taxon>
    </lineage>
</organism>
<evidence type="ECO:0000259" key="3">
    <source>
        <dbReference type="Pfam" id="PF02275"/>
    </source>
</evidence>
<dbReference type="InterPro" id="IPR029055">
    <property type="entry name" value="Ntn_hydrolases_N"/>
</dbReference>
<dbReference type="CDD" id="cd01902">
    <property type="entry name" value="Ntn_CGH"/>
    <property type="match status" value="1"/>
</dbReference>